<dbReference type="Gene3D" id="3.90.79.10">
    <property type="entry name" value="Nucleoside Triphosphate Pyrophosphohydrolase"/>
    <property type="match status" value="1"/>
</dbReference>
<gene>
    <name evidence="2" type="ORF">PHIM7_241</name>
</gene>
<reference evidence="2 3" key="1">
    <citation type="submission" date="2015-04" db="EMBL/GenBank/DDBJ databases">
        <authorList>
            <person name="Schouten J.T."/>
            <person name="Crockett J.T."/>
            <person name="Hodson T.S."/>
            <person name="Hyde J.R."/>
            <person name="Smith T.A."/>
            <person name="Merrill B.D."/>
            <person name="Crook M.B."/>
            <person name="Griffitts J.S."/>
            <person name="Burnett S.H."/>
            <person name="Grose J.H."/>
            <person name="Breakwell D.P."/>
        </authorList>
    </citation>
    <scope>NUCLEOTIDE SEQUENCE [LARGE SCALE GENOMIC DNA]</scope>
</reference>
<dbReference type="EMBL" id="KR052480">
    <property type="protein sequence ID" value="AKF12786.1"/>
    <property type="molecule type" value="Genomic_DNA"/>
</dbReference>
<sequence length="148" mass="17120">MTDYTLIFVFKNDHVLFIDSNKFPGKMNGIGGKVAVDEYPYEAVDRHLREEAGVIMKTVLNENDQFYHFGKLTHFDCDDPTSNYDVYLFSVFLTDDNHDPIAYSDPKRERGWLHISSPVLSRRSLLAPRVAALVPLAYERIAFTWIEE</sequence>
<proteinExistence type="predicted"/>
<feature type="domain" description="Nudix hydrolase" evidence="1">
    <location>
        <begin position="6"/>
        <end position="107"/>
    </location>
</feature>
<dbReference type="InterPro" id="IPR000086">
    <property type="entry name" value="NUDIX_hydrolase_dom"/>
</dbReference>
<evidence type="ECO:0000313" key="3">
    <source>
        <dbReference type="Proteomes" id="UP000221947"/>
    </source>
</evidence>
<evidence type="ECO:0000259" key="1">
    <source>
        <dbReference type="Pfam" id="PF00293"/>
    </source>
</evidence>
<keyword evidence="3" id="KW-1185">Reference proteome</keyword>
<dbReference type="Pfam" id="PF00293">
    <property type="entry name" value="NUDIX"/>
    <property type="match status" value="1"/>
</dbReference>
<name>A0A0F6WBZ1_9CAUD</name>
<dbReference type="SUPFAM" id="SSF55811">
    <property type="entry name" value="Nudix"/>
    <property type="match status" value="1"/>
</dbReference>
<accession>A0A0F6WBZ1</accession>
<evidence type="ECO:0000313" key="2">
    <source>
        <dbReference type="EMBL" id="AKF12786.1"/>
    </source>
</evidence>
<dbReference type="InterPro" id="IPR015797">
    <property type="entry name" value="NUDIX_hydrolase-like_dom_sf"/>
</dbReference>
<protein>
    <submittedName>
        <fullName evidence="2">DNA mismatch repair protein MutT</fullName>
    </submittedName>
</protein>
<dbReference type="Proteomes" id="UP000221947">
    <property type="component" value="Segment"/>
</dbReference>
<organism evidence="2 3">
    <name type="scientific">Sinorhizobium phage phiM7</name>
    <dbReference type="NCBI Taxonomy" id="1647403"/>
    <lineage>
        <taxon>Viruses</taxon>
        <taxon>Duplodnaviria</taxon>
        <taxon>Heunggongvirae</taxon>
        <taxon>Uroviricota</taxon>
        <taxon>Caudoviricetes</taxon>
        <taxon>Emdodecavirus</taxon>
        <taxon>Emdodecavirus M7</taxon>
    </lineage>
</organism>